<name>A0AAF0ZAG0_9CHRO</name>
<dbReference type="AlphaFoldDB" id="A0AAF0ZAG0"/>
<dbReference type="RefSeq" id="WP_320000991.1">
    <property type="nucleotide sequence ID" value="NZ_CP138348.1"/>
</dbReference>
<sequence>MSRYFLKCYDERVIDEARVVFLTSSMAFSFFAIESLTNAVYMQFIENNVNELEKKENRYIQNKIDKINKRLNIDKNLFSELQIRIDEMREFRNNLVHCKPLQSEPNEVEYDSNDSDNPCYIKTQIFNEPSIFNEVNKDNAQKFIETVNDLETMWNKQCQKQFNREIFFSPVMQIK</sequence>
<proteinExistence type="predicted"/>
<gene>
    <name evidence="1" type="ORF">SAY89_11280</name>
</gene>
<evidence type="ECO:0000313" key="1">
    <source>
        <dbReference type="EMBL" id="WPF87389.1"/>
    </source>
</evidence>
<accession>A0AAF0ZAG0</accession>
<reference evidence="1" key="1">
    <citation type="submission" date="2023-11" db="EMBL/GenBank/DDBJ databases">
        <title>Genome sequence of Cyanobacterium aponinum BCRC AL20115.</title>
        <authorList>
            <person name="Chang H.-Y."/>
            <person name="Lin K.-M."/>
            <person name="Hsueh H.-T."/>
            <person name="Chu H.-A."/>
            <person name="Kuo C.-H."/>
        </authorList>
    </citation>
    <scope>NUCLEOTIDE SEQUENCE</scope>
    <source>
        <strain evidence="1">AL20115</strain>
    </source>
</reference>
<dbReference type="EMBL" id="CP138348">
    <property type="protein sequence ID" value="WPF87389.1"/>
    <property type="molecule type" value="Genomic_DNA"/>
</dbReference>
<organism evidence="1">
    <name type="scientific">Cyanobacterium aponinum AL20115</name>
    <dbReference type="NCBI Taxonomy" id="3090662"/>
    <lineage>
        <taxon>Bacteria</taxon>
        <taxon>Bacillati</taxon>
        <taxon>Cyanobacteriota</taxon>
        <taxon>Cyanophyceae</taxon>
        <taxon>Oscillatoriophycideae</taxon>
        <taxon>Chroococcales</taxon>
        <taxon>Geminocystaceae</taxon>
        <taxon>Cyanobacterium</taxon>
    </lineage>
</organism>
<protein>
    <submittedName>
        <fullName evidence="1">Uncharacterized protein</fullName>
    </submittedName>
</protein>